<dbReference type="AlphaFoldDB" id="A0A5B9W0E9"/>
<gene>
    <name evidence="2" type="ORF">OJF2_22900</name>
</gene>
<keyword evidence="3" id="KW-1185">Reference proteome</keyword>
<dbReference type="EMBL" id="CP042997">
    <property type="protein sequence ID" value="QEH33761.1"/>
    <property type="molecule type" value="Genomic_DNA"/>
</dbReference>
<evidence type="ECO:0000256" key="1">
    <source>
        <dbReference type="SAM" id="MobiDB-lite"/>
    </source>
</evidence>
<sequence length="321" mass="35356">MNADEMIDHVMGRLDSADRERMERAIGGDPELSSRVEVLSHRLHILLDDGDAPEPPAGLHRRTMMLVARERSRPRALPEFAPSRSRFRWADLAVAASIFLAGTVTLIPAIQHSRERMAIAGCAFNLQQLGQSFAQYASLNRSYPYPPEQKTDAPAGSFAAFLHDAGLLDDLSILDCPRNGRKKRPGELPSFTELETLRRTDPARYGELLQWDYAYNVGHRQESGMPGPVDPRPAMAVPVAADAPAHENYARILAGNSPNHGGRGQNVLFSDGSVRNLSTRKVSPRDPDLFLNNLNQLRPGVDEQDSVVSPSYSSFVGTPAR</sequence>
<protein>
    <recommendedName>
        <fullName evidence="4">DUF1559 domain-containing protein</fullName>
    </recommendedName>
</protein>
<dbReference type="Proteomes" id="UP000324233">
    <property type="component" value="Chromosome"/>
</dbReference>
<evidence type="ECO:0008006" key="4">
    <source>
        <dbReference type="Google" id="ProtNLM"/>
    </source>
</evidence>
<dbReference type="KEGG" id="agv:OJF2_22900"/>
<name>A0A5B9W0E9_9BACT</name>
<evidence type="ECO:0000313" key="3">
    <source>
        <dbReference type="Proteomes" id="UP000324233"/>
    </source>
</evidence>
<dbReference type="RefSeq" id="WP_148593769.1">
    <property type="nucleotide sequence ID" value="NZ_CP042997.1"/>
</dbReference>
<reference evidence="2 3" key="1">
    <citation type="submission" date="2019-08" db="EMBL/GenBank/DDBJ databases">
        <title>Deep-cultivation of Planctomycetes and their phenomic and genomic characterization uncovers novel biology.</title>
        <authorList>
            <person name="Wiegand S."/>
            <person name="Jogler M."/>
            <person name="Boedeker C."/>
            <person name="Pinto D."/>
            <person name="Vollmers J."/>
            <person name="Rivas-Marin E."/>
            <person name="Kohn T."/>
            <person name="Peeters S.H."/>
            <person name="Heuer A."/>
            <person name="Rast P."/>
            <person name="Oberbeckmann S."/>
            <person name="Bunk B."/>
            <person name="Jeske O."/>
            <person name="Meyerdierks A."/>
            <person name="Storesund J.E."/>
            <person name="Kallscheuer N."/>
            <person name="Luecker S."/>
            <person name="Lage O.M."/>
            <person name="Pohl T."/>
            <person name="Merkel B.J."/>
            <person name="Hornburger P."/>
            <person name="Mueller R.-W."/>
            <person name="Bruemmer F."/>
            <person name="Labrenz M."/>
            <person name="Spormann A.M."/>
            <person name="Op den Camp H."/>
            <person name="Overmann J."/>
            <person name="Amann R."/>
            <person name="Jetten M.S.M."/>
            <person name="Mascher T."/>
            <person name="Medema M.H."/>
            <person name="Devos D.P."/>
            <person name="Kaster A.-K."/>
            <person name="Ovreas L."/>
            <person name="Rohde M."/>
            <person name="Galperin M.Y."/>
            <person name="Jogler C."/>
        </authorList>
    </citation>
    <scope>NUCLEOTIDE SEQUENCE [LARGE SCALE GENOMIC DNA]</scope>
    <source>
        <strain evidence="2 3">OJF2</strain>
    </source>
</reference>
<proteinExistence type="predicted"/>
<accession>A0A5B9W0E9</accession>
<dbReference type="OrthoDB" id="277292at2"/>
<organism evidence="2 3">
    <name type="scientific">Aquisphaera giovannonii</name>
    <dbReference type="NCBI Taxonomy" id="406548"/>
    <lineage>
        <taxon>Bacteria</taxon>
        <taxon>Pseudomonadati</taxon>
        <taxon>Planctomycetota</taxon>
        <taxon>Planctomycetia</taxon>
        <taxon>Isosphaerales</taxon>
        <taxon>Isosphaeraceae</taxon>
        <taxon>Aquisphaera</taxon>
    </lineage>
</organism>
<evidence type="ECO:0000313" key="2">
    <source>
        <dbReference type="EMBL" id="QEH33761.1"/>
    </source>
</evidence>
<feature type="region of interest" description="Disordered" evidence="1">
    <location>
        <begin position="297"/>
        <end position="321"/>
    </location>
</feature>
<feature type="compositionally biased region" description="Polar residues" evidence="1">
    <location>
        <begin position="306"/>
        <end position="321"/>
    </location>
</feature>